<dbReference type="PANTHER" id="PTHR33048:SF156">
    <property type="entry name" value="INTEGRAL MEMBRANE PROTEIN"/>
    <property type="match status" value="1"/>
</dbReference>
<dbReference type="InterPro" id="IPR049326">
    <property type="entry name" value="Rhodopsin_dom_fungi"/>
</dbReference>
<dbReference type="OMA" id="CIDINAW"/>
<evidence type="ECO:0000256" key="7">
    <source>
        <dbReference type="SAM" id="Phobius"/>
    </source>
</evidence>
<feature type="transmembrane region" description="Helical" evidence="7">
    <location>
        <begin position="318"/>
        <end position="345"/>
    </location>
</feature>
<feature type="transmembrane region" description="Helical" evidence="7">
    <location>
        <begin position="252"/>
        <end position="274"/>
    </location>
</feature>
<accession>A0A1L9NNT9</accession>
<evidence type="ECO:0000256" key="4">
    <source>
        <dbReference type="ARBA" id="ARBA00023136"/>
    </source>
</evidence>
<comment type="similarity">
    <text evidence="5">Belongs to the SAT4 family.</text>
</comment>
<keyword evidence="3 7" id="KW-1133">Transmembrane helix</keyword>
<dbReference type="OrthoDB" id="5329176at2759"/>
<evidence type="ECO:0000256" key="1">
    <source>
        <dbReference type="ARBA" id="ARBA00004141"/>
    </source>
</evidence>
<protein>
    <recommendedName>
        <fullName evidence="8">Rhodopsin domain-containing protein</fullName>
    </recommendedName>
</protein>
<gene>
    <name evidence="9" type="ORF">ASPTUDRAFT_26433</name>
</gene>
<feature type="transmembrane region" description="Helical" evidence="7">
    <location>
        <begin position="286"/>
        <end position="306"/>
    </location>
</feature>
<dbReference type="InterPro" id="IPR052337">
    <property type="entry name" value="SAT4-like"/>
</dbReference>
<dbReference type="AlphaFoldDB" id="A0A1L9NNT9"/>
<proteinExistence type="inferred from homology"/>
<feature type="transmembrane region" description="Helical" evidence="7">
    <location>
        <begin position="93"/>
        <end position="112"/>
    </location>
</feature>
<keyword evidence="10" id="KW-1185">Reference proteome</keyword>
<name>A0A1L9NNT9_ASPTC</name>
<keyword evidence="4 7" id="KW-0472">Membrane</keyword>
<evidence type="ECO:0000313" key="10">
    <source>
        <dbReference type="Proteomes" id="UP000184304"/>
    </source>
</evidence>
<dbReference type="Proteomes" id="UP000184304">
    <property type="component" value="Unassembled WGS sequence"/>
</dbReference>
<dbReference type="GO" id="GO:0016020">
    <property type="term" value="C:membrane"/>
    <property type="evidence" value="ECO:0007669"/>
    <property type="project" value="UniProtKB-SubCell"/>
</dbReference>
<comment type="subcellular location">
    <subcellularLocation>
        <location evidence="1">Membrane</location>
        <topology evidence="1">Multi-pass membrane protein</topology>
    </subcellularLocation>
</comment>
<evidence type="ECO:0000313" key="9">
    <source>
        <dbReference type="EMBL" id="OJI90948.1"/>
    </source>
</evidence>
<evidence type="ECO:0000259" key="8">
    <source>
        <dbReference type="Pfam" id="PF20684"/>
    </source>
</evidence>
<evidence type="ECO:0000256" key="5">
    <source>
        <dbReference type="ARBA" id="ARBA00038359"/>
    </source>
</evidence>
<evidence type="ECO:0000256" key="3">
    <source>
        <dbReference type="ARBA" id="ARBA00022989"/>
    </source>
</evidence>
<feature type="transmembrane region" description="Helical" evidence="7">
    <location>
        <begin position="210"/>
        <end position="232"/>
    </location>
</feature>
<feature type="domain" description="Rhodopsin" evidence="8">
    <location>
        <begin position="112"/>
        <end position="350"/>
    </location>
</feature>
<feature type="region of interest" description="Disordered" evidence="6">
    <location>
        <begin position="363"/>
        <end position="383"/>
    </location>
</feature>
<dbReference type="PANTHER" id="PTHR33048">
    <property type="entry name" value="PTH11-LIKE INTEGRAL MEMBRANE PROTEIN (AFU_ORTHOLOGUE AFUA_5G11245)"/>
    <property type="match status" value="1"/>
</dbReference>
<evidence type="ECO:0000256" key="6">
    <source>
        <dbReference type="SAM" id="MobiDB-lite"/>
    </source>
</evidence>
<dbReference type="Pfam" id="PF20684">
    <property type="entry name" value="Fung_rhodopsin"/>
    <property type="match status" value="1"/>
</dbReference>
<keyword evidence="2 7" id="KW-0812">Transmembrane</keyword>
<feature type="transmembrane region" description="Helical" evidence="7">
    <location>
        <begin position="132"/>
        <end position="155"/>
    </location>
</feature>
<dbReference type="EMBL" id="KV878176">
    <property type="protein sequence ID" value="OJI90948.1"/>
    <property type="molecule type" value="Genomic_DNA"/>
</dbReference>
<sequence length="431" mass="48484">MAVLFLASLADSRYSKSSASPRLGNRDQISPEDELAHSKAYWFSHRLQRKDVCDTLKVQPSISLTSTEVWLLSRKFASMDEYSEEQLHQSKQHLIITVSIVFIVLEVVSVVLRFTSKFVERLKFGWDDALMVVGLILCIADASCTIAAVIYGGIGLHQEIVRQIDPEMLVTATKFLITTPLLYFATVVPPKLAILHLYLSIFTDKMLRKICYGTGAVIIINWLVVTIAGVVSCRPLSYYWTFHGSCIDINAWLRWGGFAHILTDVVMLILPMPVVWNLHASSRLKLGIWVTFLMGSVGMVSSIIRFREFYVTDVQGDVTWAASTLVVWAEIEGGIYLIAACLPTYRPLTKFLWRRVLRKRSQTGESRHTGTGHRASQLRPGLGSTHNESIFPWMEASRSEEDVLRMVTLGSRSGADIKPGQIVVEHHFSVH</sequence>
<feature type="transmembrane region" description="Helical" evidence="7">
    <location>
        <begin position="175"/>
        <end position="198"/>
    </location>
</feature>
<reference evidence="10" key="1">
    <citation type="journal article" date="2017" name="Genome Biol.">
        <title>Comparative genomics reveals high biological diversity and specific adaptations in the industrially and medically important fungal genus Aspergillus.</title>
        <authorList>
            <person name="de Vries R.P."/>
            <person name="Riley R."/>
            <person name="Wiebenga A."/>
            <person name="Aguilar-Osorio G."/>
            <person name="Amillis S."/>
            <person name="Uchima C.A."/>
            <person name="Anderluh G."/>
            <person name="Asadollahi M."/>
            <person name="Askin M."/>
            <person name="Barry K."/>
            <person name="Battaglia E."/>
            <person name="Bayram O."/>
            <person name="Benocci T."/>
            <person name="Braus-Stromeyer S.A."/>
            <person name="Caldana C."/>
            <person name="Canovas D."/>
            <person name="Cerqueira G.C."/>
            <person name="Chen F."/>
            <person name="Chen W."/>
            <person name="Choi C."/>
            <person name="Clum A."/>
            <person name="Dos Santos R.A."/>
            <person name="Damasio A.R."/>
            <person name="Diallinas G."/>
            <person name="Emri T."/>
            <person name="Fekete E."/>
            <person name="Flipphi M."/>
            <person name="Freyberg S."/>
            <person name="Gallo A."/>
            <person name="Gournas C."/>
            <person name="Habgood R."/>
            <person name="Hainaut M."/>
            <person name="Harispe M.L."/>
            <person name="Henrissat B."/>
            <person name="Hilden K.S."/>
            <person name="Hope R."/>
            <person name="Hossain A."/>
            <person name="Karabika E."/>
            <person name="Karaffa L."/>
            <person name="Karanyi Z."/>
            <person name="Krasevec N."/>
            <person name="Kuo A."/>
            <person name="Kusch H."/>
            <person name="LaButti K."/>
            <person name="Lagendijk E.L."/>
            <person name="Lapidus A."/>
            <person name="Levasseur A."/>
            <person name="Lindquist E."/>
            <person name="Lipzen A."/>
            <person name="Logrieco A.F."/>
            <person name="MacCabe A."/>
            <person name="Maekelae M.R."/>
            <person name="Malavazi I."/>
            <person name="Melin P."/>
            <person name="Meyer V."/>
            <person name="Mielnichuk N."/>
            <person name="Miskei M."/>
            <person name="Molnar A.P."/>
            <person name="Mule G."/>
            <person name="Ngan C.Y."/>
            <person name="Orejas M."/>
            <person name="Orosz E."/>
            <person name="Ouedraogo J.P."/>
            <person name="Overkamp K.M."/>
            <person name="Park H.-S."/>
            <person name="Perrone G."/>
            <person name="Piumi F."/>
            <person name="Punt P.J."/>
            <person name="Ram A.F."/>
            <person name="Ramon A."/>
            <person name="Rauscher S."/>
            <person name="Record E."/>
            <person name="Riano-Pachon D.M."/>
            <person name="Robert V."/>
            <person name="Roehrig J."/>
            <person name="Ruller R."/>
            <person name="Salamov A."/>
            <person name="Salih N.S."/>
            <person name="Samson R.A."/>
            <person name="Sandor E."/>
            <person name="Sanguinetti M."/>
            <person name="Schuetze T."/>
            <person name="Sepcic K."/>
            <person name="Shelest E."/>
            <person name="Sherlock G."/>
            <person name="Sophianopoulou V."/>
            <person name="Squina F.M."/>
            <person name="Sun H."/>
            <person name="Susca A."/>
            <person name="Todd R.B."/>
            <person name="Tsang A."/>
            <person name="Unkles S.E."/>
            <person name="van de Wiele N."/>
            <person name="van Rossen-Uffink D."/>
            <person name="Oliveira J.V."/>
            <person name="Vesth T.C."/>
            <person name="Visser J."/>
            <person name="Yu J.-H."/>
            <person name="Zhou M."/>
            <person name="Andersen M.R."/>
            <person name="Archer D.B."/>
            <person name="Baker S.E."/>
            <person name="Benoit I."/>
            <person name="Brakhage A.A."/>
            <person name="Braus G.H."/>
            <person name="Fischer R."/>
            <person name="Frisvad J.C."/>
            <person name="Goldman G.H."/>
            <person name="Houbraken J."/>
            <person name="Oakley B."/>
            <person name="Pocsi I."/>
            <person name="Scazzocchio C."/>
            <person name="Seiboth B."/>
            <person name="vanKuyk P.A."/>
            <person name="Wortman J."/>
            <person name="Dyer P.S."/>
            <person name="Grigoriev I.V."/>
        </authorList>
    </citation>
    <scope>NUCLEOTIDE SEQUENCE [LARGE SCALE GENOMIC DNA]</scope>
    <source>
        <strain evidence="10">CBS 134.48</strain>
    </source>
</reference>
<organism evidence="9 10">
    <name type="scientific">Aspergillus tubingensis (strain CBS 134.48)</name>
    <dbReference type="NCBI Taxonomy" id="767770"/>
    <lineage>
        <taxon>Eukaryota</taxon>
        <taxon>Fungi</taxon>
        <taxon>Dikarya</taxon>
        <taxon>Ascomycota</taxon>
        <taxon>Pezizomycotina</taxon>
        <taxon>Eurotiomycetes</taxon>
        <taxon>Eurotiomycetidae</taxon>
        <taxon>Eurotiales</taxon>
        <taxon>Aspergillaceae</taxon>
        <taxon>Aspergillus</taxon>
        <taxon>Aspergillus subgen. Circumdati</taxon>
    </lineage>
</organism>
<evidence type="ECO:0000256" key="2">
    <source>
        <dbReference type="ARBA" id="ARBA00022692"/>
    </source>
</evidence>
<dbReference type="STRING" id="767770.A0A1L9NNT9"/>
<dbReference type="VEuPathDB" id="FungiDB:ASPTUDRAFT_26433"/>